<dbReference type="AlphaFoldDB" id="A0A839IT63"/>
<dbReference type="Gene3D" id="3.40.50.300">
    <property type="entry name" value="P-loop containing nucleotide triphosphate hydrolases"/>
    <property type="match status" value="1"/>
</dbReference>
<keyword evidence="6" id="KW-1185">Reference proteome</keyword>
<sequence length="367" mass="40217">MTIEVHLTLQRENFTLQTSLSLPASGVTALYGPSGCGKTTLLRAIAGLEPAAQGIVKTNQATWQDKQHFTPVHKRAIGYVFQEASLFEHLTVYDNIAYGMKRRQPHNRVESEFSLDLLGIRHLLDRHPEQLSGGEQQRVAIARALATQPDMLLLDEPLAALDNARKQEILPYLDKLQQKLSIPVLYVSHDPHEVCRLSQYLVIMDEGTVVEQGATSSLMSAPSLSGSSLFTVSQPEENQISHLSRDKYIIKARVDGFDAESSLNSLSFSGGTLLIPGEEITQPSVCVEIAASNIHLTTQPGQVSSMLNTLPCSLIDLQPCSPGYLTVRLKLGDEILNTRISRKAASTMALRNGQRLFAQFSAEVASS</sequence>
<evidence type="ECO:0000313" key="5">
    <source>
        <dbReference type="EMBL" id="MBB1487669.1"/>
    </source>
</evidence>
<dbReference type="SMART" id="SM00382">
    <property type="entry name" value="AAA"/>
    <property type="match status" value="1"/>
</dbReference>
<proteinExistence type="predicted"/>
<dbReference type="PANTHER" id="PTHR43514">
    <property type="entry name" value="ABC TRANSPORTER I FAMILY MEMBER 10"/>
    <property type="match status" value="1"/>
</dbReference>
<dbReference type="PANTHER" id="PTHR43514:SF10">
    <property type="entry name" value="MOLYBDENUM IMPORT ATP-BINDING PROTEIN MODC 2"/>
    <property type="match status" value="1"/>
</dbReference>
<evidence type="ECO:0000313" key="6">
    <source>
        <dbReference type="Proteomes" id="UP000565262"/>
    </source>
</evidence>
<reference evidence="5 6" key="1">
    <citation type="submission" date="2020-08" db="EMBL/GenBank/DDBJ databases">
        <title>Oceanospirillum sp. nov. isolated from marine sediment.</title>
        <authorList>
            <person name="Ji X."/>
        </authorList>
    </citation>
    <scope>NUCLEOTIDE SEQUENCE [LARGE SCALE GENOMIC DNA]</scope>
    <source>
        <strain evidence="5 6">D5</strain>
    </source>
</reference>
<feature type="domain" description="ABC transporter" evidence="4">
    <location>
        <begin position="9"/>
        <end position="231"/>
    </location>
</feature>
<protein>
    <submittedName>
        <fullName evidence="5">Molybdenum ABC transporter ATP-binding protein</fullName>
    </submittedName>
</protein>
<dbReference type="PROSITE" id="PS50893">
    <property type="entry name" value="ABC_TRANSPORTER_2"/>
    <property type="match status" value="1"/>
</dbReference>
<dbReference type="Pfam" id="PF00005">
    <property type="entry name" value="ABC_tran"/>
    <property type="match status" value="1"/>
</dbReference>
<organism evidence="5 6">
    <name type="scientific">Oceanospirillum sediminis</name>
    <dbReference type="NCBI Taxonomy" id="2760088"/>
    <lineage>
        <taxon>Bacteria</taxon>
        <taxon>Pseudomonadati</taxon>
        <taxon>Pseudomonadota</taxon>
        <taxon>Gammaproteobacteria</taxon>
        <taxon>Oceanospirillales</taxon>
        <taxon>Oceanospirillaceae</taxon>
        <taxon>Oceanospirillum</taxon>
    </lineage>
</organism>
<name>A0A839IT63_9GAMM</name>
<dbReference type="InterPro" id="IPR017871">
    <property type="entry name" value="ABC_transporter-like_CS"/>
</dbReference>
<dbReference type="InterPro" id="IPR050334">
    <property type="entry name" value="Molybdenum_import_ModC"/>
</dbReference>
<keyword evidence="1" id="KW-0813">Transport</keyword>
<dbReference type="InterPro" id="IPR011868">
    <property type="entry name" value="ModC_ABC_ATP-bd"/>
</dbReference>
<dbReference type="GO" id="GO:0005524">
    <property type="term" value="F:ATP binding"/>
    <property type="evidence" value="ECO:0007669"/>
    <property type="project" value="UniProtKB-KW"/>
</dbReference>
<dbReference type="EMBL" id="JACJFM010000017">
    <property type="protein sequence ID" value="MBB1487669.1"/>
    <property type="molecule type" value="Genomic_DNA"/>
</dbReference>
<dbReference type="SUPFAM" id="SSF50331">
    <property type="entry name" value="MOP-like"/>
    <property type="match status" value="1"/>
</dbReference>
<dbReference type="RefSeq" id="WP_182809446.1">
    <property type="nucleotide sequence ID" value="NZ_JACJFM010000017.1"/>
</dbReference>
<dbReference type="InterPro" id="IPR003593">
    <property type="entry name" value="AAA+_ATPase"/>
</dbReference>
<evidence type="ECO:0000256" key="2">
    <source>
        <dbReference type="ARBA" id="ARBA00022741"/>
    </source>
</evidence>
<gene>
    <name evidence="5" type="primary">modC</name>
    <name evidence="5" type="ORF">H4O21_13750</name>
</gene>
<dbReference type="InterPro" id="IPR003439">
    <property type="entry name" value="ABC_transporter-like_ATP-bd"/>
</dbReference>
<keyword evidence="2" id="KW-0547">Nucleotide-binding</keyword>
<evidence type="ECO:0000256" key="3">
    <source>
        <dbReference type="ARBA" id="ARBA00022840"/>
    </source>
</evidence>
<evidence type="ECO:0000259" key="4">
    <source>
        <dbReference type="PROSITE" id="PS50893"/>
    </source>
</evidence>
<dbReference type="Gene3D" id="2.40.50.100">
    <property type="match status" value="1"/>
</dbReference>
<dbReference type="GO" id="GO:0016887">
    <property type="term" value="F:ATP hydrolysis activity"/>
    <property type="evidence" value="ECO:0007669"/>
    <property type="project" value="InterPro"/>
</dbReference>
<evidence type="ECO:0000256" key="1">
    <source>
        <dbReference type="ARBA" id="ARBA00022448"/>
    </source>
</evidence>
<dbReference type="NCBIfam" id="TIGR02142">
    <property type="entry name" value="modC_ABC"/>
    <property type="match status" value="1"/>
</dbReference>
<dbReference type="InterPro" id="IPR027417">
    <property type="entry name" value="P-loop_NTPase"/>
</dbReference>
<accession>A0A839IT63</accession>
<dbReference type="SUPFAM" id="SSF52540">
    <property type="entry name" value="P-loop containing nucleoside triphosphate hydrolases"/>
    <property type="match status" value="1"/>
</dbReference>
<dbReference type="GO" id="GO:0015098">
    <property type="term" value="F:molybdate ion transmembrane transporter activity"/>
    <property type="evidence" value="ECO:0007669"/>
    <property type="project" value="InterPro"/>
</dbReference>
<comment type="caution">
    <text evidence="5">The sequence shown here is derived from an EMBL/GenBank/DDBJ whole genome shotgun (WGS) entry which is preliminary data.</text>
</comment>
<dbReference type="GO" id="GO:0016020">
    <property type="term" value="C:membrane"/>
    <property type="evidence" value="ECO:0007669"/>
    <property type="project" value="InterPro"/>
</dbReference>
<dbReference type="Proteomes" id="UP000565262">
    <property type="component" value="Unassembled WGS sequence"/>
</dbReference>
<dbReference type="InterPro" id="IPR008995">
    <property type="entry name" value="Mo/tungstate-bd_C_term_dom"/>
</dbReference>
<keyword evidence="3 5" id="KW-0067">ATP-binding</keyword>
<dbReference type="PROSITE" id="PS00211">
    <property type="entry name" value="ABC_TRANSPORTER_1"/>
    <property type="match status" value="1"/>
</dbReference>
<dbReference type="GO" id="GO:0140359">
    <property type="term" value="F:ABC-type transporter activity"/>
    <property type="evidence" value="ECO:0007669"/>
    <property type="project" value="InterPro"/>
</dbReference>